<dbReference type="InterPro" id="IPR027417">
    <property type="entry name" value="P-loop_NTPase"/>
</dbReference>
<keyword evidence="3" id="KW-0274">FAD</keyword>
<dbReference type="Gene3D" id="3.40.50.2020">
    <property type="match status" value="1"/>
</dbReference>
<evidence type="ECO:0000313" key="8">
    <source>
        <dbReference type="Proteomes" id="UP000813444"/>
    </source>
</evidence>
<dbReference type="InterPro" id="IPR005919">
    <property type="entry name" value="Pmev_kin_anim"/>
</dbReference>
<comment type="similarity">
    <text evidence="1">Belongs to the oxygen-dependent FAD-linked oxidoreductase family.</text>
</comment>
<dbReference type="OrthoDB" id="363185at2759"/>
<evidence type="ECO:0000256" key="5">
    <source>
        <dbReference type="SAM" id="MobiDB-lite"/>
    </source>
</evidence>
<evidence type="ECO:0000256" key="4">
    <source>
        <dbReference type="ARBA" id="ARBA00023002"/>
    </source>
</evidence>
<name>A0A8K0WRD3_9HYPO</name>
<dbReference type="InterPro" id="IPR016166">
    <property type="entry name" value="FAD-bd_PCMH"/>
</dbReference>
<dbReference type="Pfam" id="PF00156">
    <property type="entry name" value="Pribosyltran"/>
    <property type="match status" value="1"/>
</dbReference>
<evidence type="ECO:0000259" key="6">
    <source>
        <dbReference type="PROSITE" id="PS51387"/>
    </source>
</evidence>
<evidence type="ECO:0000256" key="2">
    <source>
        <dbReference type="ARBA" id="ARBA00022630"/>
    </source>
</evidence>
<dbReference type="GO" id="GO:0005737">
    <property type="term" value="C:cytoplasm"/>
    <property type="evidence" value="ECO:0007669"/>
    <property type="project" value="InterPro"/>
</dbReference>
<organism evidence="7 8">
    <name type="scientific">Stachybotrys elegans</name>
    <dbReference type="NCBI Taxonomy" id="80388"/>
    <lineage>
        <taxon>Eukaryota</taxon>
        <taxon>Fungi</taxon>
        <taxon>Dikarya</taxon>
        <taxon>Ascomycota</taxon>
        <taxon>Pezizomycotina</taxon>
        <taxon>Sordariomycetes</taxon>
        <taxon>Hypocreomycetidae</taxon>
        <taxon>Hypocreales</taxon>
        <taxon>Stachybotryaceae</taxon>
        <taxon>Stachybotrys</taxon>
    </lineage>
</organism>
<dbReference type="CDD" id="cd06223">
    <property type="entry name" value="PRTases_typeI"/>
    <property type="match status" value="1"/>
</dbReference>
<keyword evidence="8" id="KW-1185">Reference proteome</keyword>
<keyword evidence="4" id="KW-0560">Oxidoreductase</keyword>
<dbReference type="UniPathway" id="UPA00057">
    <property type="reaction ID" value="UER00099"/>
</dbReference>
<dbReference type="GO" id="GO:0071949">
    <property type="term" value="F:FAD binding"/>
    <property type="evidence" value="ECO:0007669"/>
    <property type="project" value="InterPro"/>
</dbReference>
<dbReference type="InterPro" id="IPR000836">
    <property type="entry name" value="PRTase_dom"/>
</dbReference>
<evidence type="ECO:0000256" key="1">
    <source>
        <dbReference type="ARBA" id="ARBA00005466"/>
    </source>
</evidence>
<proteinExistence type="inferred from homology"/>
<dbReference type="Gene3D" id="3.40.50.300">
    <property type="entry name" value="P-loop containing nucleotide triphosphate hydrolases"/>
    <property type="match status" value="1"/>
</dbReference>
<dbReference type="GO" id="GO:0019287">
    <property type="term" value="P:isopentenyl diphosphate biosynthetic process, mevalonate pathway"/>
    <property type="evidence" value="ECO:0007669"/>
    <property type="project" value="UniProtKB-UniPathway"/>
</dbReference>
<dbReference type="SUPFAM" id="SSF56176">
    <property type="entry name" value="FAD-binding/transporter-associated domain-like"/>
    <property type="match status" value="1"/>
</dbReference>
<dbReference type="SUPFAM" id="SSF53335">
    <property type="entry name" value="S-adenosyl-L-methionine-dependent methyltransferases"/>
    <property type="match status" value="1"/>
</dbReference>
<keyword evidence="2" id="KW-0285">Flavoprotein</keyword>
<dbReference type="AlphaFoldDB" id="A0A8K0WRD3"/>
<feature type="domain" description="FAD-binding PCMH-type" evidence="6">
    <location>
        <begin position="306"/>
        <end position="489"/>
    </location>
</feature>
<dbReference type="InterPro" id="IPR006094">
    <property type="entry name" value="Oxid_FAD_bind_N"/>
</dbReference>
<dbReference type="InterPro" id="IPR036318">
    <property type="entry name" value="FAD-bd_PCMH-like_sf"/>
</dbReference>
<dbReference type="InterPro" id="IPR016169">
    <property type="entry name" value="FAD-bd_PCMH_sub2"/>
</dbReference>
<accession>A0A8K0WRD3</accession>
<keyword evidence="7" id="KW-0808">Transferase</keyword>
<dbReference type="GO" id="GO:0004631">
    <property type="term" value="F:phosphomevalonate kinase activity"/>
    <property type="evidence" value="ECO:0007669"/>
    <property type="project" value="InterPro"/>
</dbReference>
<dbReference type="PROSITE" id="PS51387">
    <property type="entry name" value="FAD_PCMH"/>
    <property type="match status" value="1"/>
</dbReference>
<dbReference type="Gene3D" id="3.30.465.10">
    <property type="match status" value="1"/>
</dbReference>
<feature type="region of interest" description="Disordered" evidence="5">
    <location>
        <begin position="1031"/>
        <end position="1050"/>
    </location>
</feature>
<dbReference type="InterPro" id="IPR029057">
    <property type="entry name" value="PRTase-like"/>
</dbReference>
<dbReference type="Pfam" id="PF04275">
    <property type="entry name" value="P-mevalo_kinase"/>
    <property type="match status" value="1"/>
</dbReference>
<dbReference type="Proteomes" id="UP000813444">
    <property type="component" value="Unassembled WGS sequence"/>
</dbReference>
<gene>
    <name evidence="7" type="ORF">B0I35DRAFT_504423</name>
</gene>
<dbReference type="GO" id="GO:0006695">
    <property type="term" value="P:cholesterol biosynthetic process"/>
    <property type="evidence" value="ECO:0007669"/>
    <property type="project" value="InterPro"/>
</dbReference>
<dbReference type="Gene3D" id="3.40.50.150">
    <property type="entry name" value="Vaccinia Virus protein VP39"/>
    <property type="match status" value="1"/>
</dbReference>
<comment type="caution">
    <text evidence="7">The sequence shown here is derived from an EMBL/GenBank/DDBJ whole genome shotgun (WGS) entry which is preliminary data.</text>
</comment>
<sequence length="1134" mass="123579">MNSLETLKRSLRDAVAESSSQRKRLTDAPYSSGFDTFLQGPGAAVYQDFIVPQLAELLDPLVQSRLRVSVLEIGPGPATVLSQLPDYLKRKINRYTAYEPNVIFAVRLDTRIHTNSMVESQLPYLSGPATIHQRPFELIENADVPSNQDDADEKYDVVLFCHSMYGLKPNRAYIEKALQMLSDEGLVIVFHRDGCLDLGGMLCHRTKLYHDGFVKIPNDAERIDSFARFIAGFTIEDDSEDEITRMEWRKLCRSLGLTNPTDAQHLYFNSPEVMIAFNRHANALSKLTEKVPLAPADRKIKDRLAGLRQRPPIVRPPSVPDVQICIKWAIDNRLGLTVMGGGHSDQCVWPNVVAVDMEAFDTLEILPSEEGSLIVVGAGCKAGDIISRTMAEGLTVPLGSRPSVGAGMWLQGGIGHLSRMYGFACDAIVGAVLVSVATGEVLYVGSVPSQHIPPGAVRPSNESDLLWALKGAGTNVGIVLSVTFKAFEALSYFSVKEWMIPLEDGVGLFGDMAEGLNLLKSIDRVASDLPRYVSSDVYVYSDNGNLHLGVSTIECCPAGTVTNSRALVDDLLGQPSKSTFVNAVGLFDTEMYVSSMHGGHGGGKTSSFKRCVFLKIVGKNTIGTALLEAVNATPTPLCYLHRLHGGGAISDVDERATAFGCRNWDFACVITGVWSRQEDNTDVPSSVVKWVYKVANDLLLLGAEAYGADLGPDPRDTALAAVAFGPNRPRLARLKHVFDPYNVLAHACPIPTVSGAPRLIILVTGESCAGKDFCANIWADKLTEKGFRVKVSSISEATKREYAAKHWCDLHRLLHDREYKEERRGALTSFFQEQVNSRPELPKEHFTDVVGHAGDVDVLLVTGMRDEAPVTVFSQIFPESKMVDVHVVASEETRVLRGAGEAQTSPVVMDYCPSFIFKNEGVGTGAVRLFADTHLMPLMHEDLTRLTSMVRPVLNFPRQGVEFRHILNIAQHRGGLSLCSKLLQTHFHGDWAAIDALVSCEAGGFVFASALATLLDKPLALVREAGKLPPPTVSVDKPRSHISSTDPGSTGERAIEIEQNVVPKGASVVVVDDVLATGATLYAVLQLLEKLEVKPEKITVMVVAEFAQHGGREFLRRHGFGGVHIQSLLAFGGA</sequence>
<protein>
    <submittedName>
        <fullName evidence="7">Phosphoribosyl transferase domain protein</fullName>
    </submittedName>
</protein>
<dbReference type="PANTHER" id="PTHR42973">
    <property type="entry name" value="BINDING OXIDOREDUCTASE, PUTATIVE (AFU_ORTHOLOGUE AFUA_1G17690)-RELATED"/>
    <property type="match status" value="1"/>
</dbReference>
<reference evidence="7" key="1">
    <citation type="journal article" date="2021" name="Nat. Commun.">
        <title>Genetic determinants of endophytism in the Arabidopsis root mycobiome.</title>
        <authorList>
            <person name="Mesny F."/>
            <person name="Miyauchi S."/>
            <person name="Thiergart T."/>
            <person name="Pickel B."/>
            <person name="Atanasova L."/>
            <person name="Karlsson M."/>
            <person name="Huettel B."/>
            <person name="Barry K.W."/>
            <person name="Haridas S."/>
            <person name="Chen C."/>
            <person name="Bauer D."/>
            <person name="Andreopoulos W."/>
            <person name="Pangilinan J."/>
            <person name="LaButti K."/>
            <person name="Riley R."/>
            <person name="Lipzen A."/>
            <person name="Clum A."/>
            <person name="Drula E."/>
            <person name="Henrissat B."/>
            <person name="Kohler A."/>
            <person name="Grigoriev I.V."/>
            <person name="Martin F.M."/>
            <person name="Hacquard S."/>
        </authorList>
    </citation>
    <scope>NUCLEOTIDE SEQUENCE</scope>
    <source>
        <strain evidence="7">MPI-CAGE-CH-0235</strain>
    </source>
</reference>
<dbReference type="GO" id="GO:0016491">
    <property type="term" value="F:oxidoreductase activity"/>
    <property type="evidence" value="ECO:0007669"/>
    <property type="project" value="UniProtKB-KW"/>
</dbReference>
<dbReference type="InterPro" id="IPR029063">
    <property type="entry name" value="SAM-dependent_MTases_sf"/>
</dbReference>
<dbReference type="EMBL" id="JAGPNK010000008">
    <property type="protein sequence ID" value="KAH7317071.1"/>
    <property type="molecule type" value="Genomic_DNA"/>
</dbReference>
<evidence type="ECO:0000256" key="3">
    <source>
        <dbReference type="ARBA" id="ARBA00022827"/>
    </source>
</evidence>
<dbReference type="SUPFAM" id="SSF53271">
    <property type="entry name" value="PRTase-like"/>
    <property type="match status" value="1"/>
</dbReference>
<dbReference type="InterPro" id="IPR050416">
    <property type="entry name" value="FAD-linked_Oxidoreductase"/>
</dbReference>
<dbReference type="Gene3D" id="3.40.462.20">
    <property type="match status" value="1"/>
</dbReference>
<dbReference type="PANTHER" id="PTHR42973:SF25">
    <property type="entry name" value="PHOSPHOMEVALONATE KINASE"/>
    <property type="match status" value="1"/>
</dbReference>
<dbReference type="Pfam" id="PF01565">
    <property type="entry name" value="FAD_binding_4"/>
    <property type="match status" value="1"/>
</dbReference>
<evidence type="ECO:0000313" key="7">
    <source>
        <dbReference type="EMBL" id="KAH7317071.1"/>
    </source>
</evidence>